<sequence>MATGTDFPLLRITLFGGGSSGKTSLINSFVNNYCIPNSTFPTEWPTLFYKVCRIPEEEGGGGGDSSFRSVCLELEDTYDVGRTDEGRDIRKHMTMKRRIMTVGKGMTDFTPFNLWKVPKTPSSARERFSPITNGRMGMIIVFDVNRKATLHKAMEIYDLIESVREYKRENIRPIIFLVGTKIDVDPTSETVQRVLGEAEVYAQTKFIRFWKVSATSGKNVNKMFQEMVYRILGCVMLWDIEYEEDSESEEEESSCALM</sequence>
<keyword evidence="2" id="KW-0342">GTP-binding</keyword>
<reference evidence="3" key="1">
    <citation type="journal article" date="2015" name="PLoS ONE">
        <title>Comprehensive Evaluation of Toxoplasma gondii VEG and Neospora caninum LIV Genomes with Tachyzoite Stage Transcriptome and Proteome Defines Novel Transcript Features.</title>
        <authorList>
            <person name="Ramaprasad A."/>
            <person name="Mourier T."/>
            <person name="Naeem R."/>
            <person name="Malas T.B."/>
            <person name="Moussa E."/>
            <person name="Panigrahi A."/>
            <person name="Vermont S.J."/>
            <person name="Otto T.D."/>
            <person name="Wastling J."/>
            <person name="Pain A."/>
        </authorList>
    </citation>
    <scope>NUCLEOTIDE SEQUENCE</scope>
    <source>
        <strain evidence="3">Liverpool</strain>
    </source>
</reference>
<dbReference type="Pfam" id="PF00071">
    <property type="entry name" value="Ras"/>
    <property type="match status" value="1"/>
</dbReference>
<dbReference type="InterPro" id="IPR001806">
    <property type="entry name" value="Small_GTPase"/>
</dbReference>
<evidence type="ECO:0000256" key="1">
    <source>
        <dbReference type="ARBA" id="ARBA00022741"/>
    </source>
</evidence>
<dbReference type="Gene3D" id="3.40.50.300">
    <property type="entry name" value="P-loop containing nucleotide triphosphate hydrolases"/>
    <property type="match status" value="1"/>
</dbReference>
<evidence type="ECO:0000313" key="3">
    <source>
        <dbReference type="EMBL" id="CEL71152.1"/>
    </source>
</evidence>
<dbReference type="GO" id="GO:0005525">
    <property type="term" value="F:GTP binding"/>
    <property type="evidence" value="ECO:0007669"/>
    <property type="project" value="UniProtKB-KW"/>
</dbReference>
<evidence type="ECO:0000256" key="2">
    <source>
        <dbReference type="ARBA" id="ARBA00023134"/>
    </source>
</evidence>
<dbReference type="EMBL" id="LN714487">
    <property type="protein sequence ID" value="CEL71152.1"/>
    <property type="molecule type" value="Genomic_DNA"/>
</dbReference>
<dbReference type="GO" id="GO:0003924">
    <property type="term" value="F:GTPase activity"/>
    <property type="evidence" value="ECO:0007669"/>
    <property type="project" value="InterPro"/>
</dbReference>
<gene>
    <name evidence="3" type="ORF">BN1204_068160</name>
</gene>
<dbReference type="PRINTS" id="PR00449">
    <property type="entry name" value="RASTRNSFRMNG"/>
</dbReference>
<dbReference type="AlphaFoldDB" id="A0A0F7UST1"/>
<keyword evidence="1" id="KW-0547">Nucleotide-binding</keyword>
<dbReference type="InterPro" id="IPR027417">
    <property type="entry name" value="P-loop_NTPase"/>
</dbReference>
<proteinExistence type="predicted"/>
<dbReference type="GO" id="GO:0007165">
    <property type="term" value="P:signal transduction"/>
    <property type="evidence" value="ECO:0007669"/>
    <property type="project" value="InterPro"/>
</dbReference>
<dbReference type="InterPro" id="IPR020849">
    <property type="entry name" value="Small_GTPase_Ras-type"/>
</dbReference>
<dbReference type="PROSITE" id="PS51419">
    <property type="entry name" value="RAB"/>
    <property type="match status" value="1"/>
</dbReference>
<dbReference type="SUPFAM" id="SSF52540">
    <property type="entry name" value="P-loop containing nucleoside triphosphate hydrolases"/>
    <property type="match status" value="1"/>
</dbReference>
<dbReference type="GO" id="GO:0016020">
    <property type="term" value="C:membrane"/>
    <property type="evidence" value="ECO:0007669"/>
    <property type="project" value="InterPro"/>
</dbReference>
<protein>
    <submittedName>
        <fullName evidence="3">Ras family domain containing protein, putative</fullName>
    </submittedName>
</protein>
<name>A0A0F7UST1_NEOCL</name>
<dbReference type="PANTHER" id="PTHR24070">
    <property type="entry name" value="RAS, DI-RAS, AND RHEB FAMILY MEMBERS OF SMALL GTPASE SUPERFAMILY"/>
    <property type="match status" value="1"/>
</dbReference>
<accession>A0A0F7UST1</accession>
<organism evidence="3">
    <name type="scientific">Neospora caninum (strain Liverpool)</name>
    <dbReference type="NCBI Taxonomy" id="572307"/>
    <lineage>
        <taxon>Eukaryota</taxon>
        <taxon>Sar</taxon>
        <taxon>Alveolata</taxon>
        <taxon>Apicomplexa</taxon>
        <taxon>Conoidasida</taxon>
        <taxon>Coccidia</taxon>
        <taxon>Eucoccidiorida</taxon>
        <taxon>Eimeriorina</taxon>
        <taxon>Sarcocystidae</taxon>
        <taxon>Neospora</taxon>
    </lineage>
</organism>